<dbReference type="Pfam" id="PF00221">
    <property type="entry name" value="Lyase_aromatic"/>
    <property type="match status" value="1"/>
</dbReference>
<comment type="subcellular location">
    <subcellularLocation>
        <location evidence="9">Cytoplasm</location>
    </subcellularLocation>
</comment>
<keyword evidence="3 8" id="KW-0369">Histidine metabolism</keyword>
<comment type="pathway">
    <text evidence="1 8">Amino-acid degradation; L-histidine degradation into L-glutamate; N-formimidoyl-L-glutamate from L-histidine: step 1/3.</text>
</comment>
<proteinExistence type="inferred from homology"/>
<evidence type="ECO:0000256" key="9">
    <source>
        <dbReference type="RuleBase" id="RU004480"/>
    </source>
</evidence>
<dbReference type="Gene3D" id="1.10.275.10">
    <property type="entry name" value="Fumarase/aspartase (N-terminal domain)"/>
    <property type="match status" value="1"/>
</dbReference>
<dbReference type="InterPro" id="IPR008948">
    <property type="entry name" value="L-Aspartase-like"/>
</dbReference>
<dbReference type="EC" id="4.3.1.3" evidence="2 6"/>
<protein>
    <recommendedName>
        <fullName evidence="2 6">Histidine ammonia-lyase</fullName>
        <ecNumber evidence="2 6">4.3.1.3</ecNumber>
    </recommendedName>
</protein>
<evidence type="ECO:0000256" key="5">
    <source>
        <dbReference type="ARBA" id="ARBA00049269"/>
    </source>
</evidence>
<keyword evidence="4 7" id="KW-0456">Lyase</keyword>
<dbReference type="CDD" id="cd00332">
    <property type="entry name" value="PAL-HAL"/>
    <property type="match status" value="1"/>
</dbReference>
<dbReference type="InterPro" id="IPR005921">
    <property type="entry name" value="HutH"/>
</dbReference>
<accession>A0A075HZJ2</accession>
<evidence type="ECO:0000256" key="8">
    <source>
        <dbReference type="RuleBase" id="RU004479"/>
    </source>
</evidence>
<evidence type="ECO:0000256" key="7">
    <source>
        <dbReference type="RuleBase" id="RU003954"/>
    </source>
</evidence>
<evidence type="ECO:0000256" key="3">
    <source>
        <dbReference type="ARBA" id="ARBA00022808"/>
    </source>
</evidence>
<dbReference type="InterPro" id="IPR001106">
    <property type="entry name" value="Aromatic_Lyase"/>
</dbReference>
<sequence>MAASQVLIDGRTLSIESLILIRDGLATATLSNEAISRMQTSRKAVEDILDSDKIVYGINTGFGAMSSVQIDSENLAKLQLNLIRSHACGVGELMSPEHVLMMMVIRANSLAVGNSGIRVEVVQTMLELVNARISPTVPRIGSLGASGDLAPLSHLALGLVGENDFLIEDEEGWTLIDASDAFGRIQSSPVSLQAKEGLSLINGTSQMCTFLSEAVSTLETLVFSADCATACSVEAIKGSHKAFDSRIHAARPHMGQSISAARISALLADSDINRSHADCDRVQDAYSLRCAAQVHGPVIEALQRARETLYIELNSATDNPLVFIAEDGASEVISGGNFHGENLAIIADNLAVCAHELGSISERRTNLLMNPQWSGQKAFLAVEEGLESGLMIVQYVSAACVAELHHLANPASTTNISVSMEKEDHVSMGATACHRLLTCCEMLSRVIASELIAAVGCLRNISEAPGTGVSTIFSTINGMIPALEHDQSLSEVSDGLALELRFGLLHDL</sequence>
<dbReference type="GO" id="GO:0005737">
    <property type="term" value="C:cytoplasm"/>
    <property type="evidence" value="ECO:0007669"/>
    <property type="project" value="UniProtKB-SubCell"/>
</dbReference>
<dbReference type="EMBL" id="KF901181">
    <property type="protein sequence ID" value="AIF21074.1"/>
    <property type="molecule type" value="Genomic_DNA"/>
</dbReference>
<dbReference type="InterPro" id="IPR024083">
    <property type="entry name" value="Fumarase/histidase_N"/>
</dbReference>
<dbReference type="SUPFAM" id="SSF48557">
    <property type="entry name" value="L-aspartase-like"/>
    <property type="match status" value="1"/>
</dbReference>
<dbReference type="FunFam" id="1.10.275.10:FF:000005">
    <property type="entry name" value="Histidine ammonia-lyase"/>
    <property type="match status" value="1"/>
</dbReference>
<gene>
    <name evidence="10" type="primary">HAL</name>
    <name evidence="10" type="synonym">hutH</name>
</gene>
<dbReference type="InterPro" id="IPR022313">
    <property type="entry name" value="Phe/His_NH3-lyase_AS"/>
</dbReference>
<dbReference type="AlphaFoldDB" id="A0A075HZJ2"/>
<organism evidence="10">
    <name type="scientific">uncultured marine group II/III euryarchaeote KM3_98_B01</name>
    <dbReference type="NCBI Taxonomy" id="1456546"/>
    <lineage>
        <taxon>Archaea</taxon>
        <taxon>Methanobacteriati</taxon>
        <taxon>Methanobacteriota</taxon>
        <taxon>environmental samples</taxon>
    </lineage>
</organism>
<reference evidence="10" key="1">
    <citation type="journal article" date="2014" name="Genome Biol. Evol.">
        <title>Pangenome evidence for extensive interdomain horizontal transfer affecting lineage core and shell genes in uncultured planktonic thaumarchaeota and euryarchaeota.</title>
        <authorList>
            <person name="Deschamps P."/>
            <person name="Zivanovic Y."/>
            <person name="Moreira D."/>
            <person name="Rodriguez-Valera F."/>
            <person name="Lopez-Garcia P."/>
        </authorList>
    </citation>
    <scope>NUCLEOTIDE SEQUENCE</scope>
</reference>
<dbReference type="Gene3D" id="1.20.200.10">
    <property type="entry name" value="Fumarase/aspartase (Central domain)"/>
    <property type="match status" value="1"/>
</dbReference>
<evidence type="ECO:0000256" key="4">
    <source>
        <dbReference type="ARBA" id="ARBA00023239"/>
    </source>
</evidence>
<dbReference type="GO" id="GO:0004397">
    <property type="term" value="F:histidine ammonia-lyase activity"/>
    <property type="evidence" value="ECO:0007669"/>
    <property type="project" value="UniProtKB-UniRule"/>
</dbReference>
<dbReference type="PANTHER" id="PTHR10362">
    <property type="entry name" value="HISTIDINE AMMONIA-LYASE"/>
    <property type="match status" value="1"/>
</dbReference>
<name>A0A075HZJ2_9EURY</name>
<evidence type="ECO:0000256" key="1">
    <source>
        <dbReference type="ARBA" id="ARBA00005113"/>
    </source>
</evidence>
<dbReference type="UniPathway" id="UPA00379">
    <property type="reaction ID" value="UER00549"/>
</dbReference>
<dbReference type="PROSITE" id="PS00488">
    <property type="entry name" value="PAL_HISTIDASE"/>
    <property type="match status" value="1"/>
</dbReference>
<evidence type="ECO:0000313" key="10">
    <source>
        <dbReference type="EMBL" id="AIF21074.1"/>
    </source>
</evidence>
<comment type="similarity">
    <text evidence="7">Belongs to the PAL/histidase family.</text>
</comment>
<dbReference type="GO" id="GO:0019556">
    <property type="term" value="P:L-histidine catabolic process to glutamate and formamide"/>
    <property type="evidence" value="ECO:0007669"/>
    <property type="project" value="UniProtKB-UniPathway"/>
</dbReference>
<dbReference type="NCBIfam" id="NF006871">
    <property type="entry name" value="PRK09367.1"/>
    <property type="match status" value="1"/>
</dbReference>
<evidence type="ECO:0000256" key="6">
    <source>
        <dbReference type="NCBIfam" id="TIGR01225"/>
    </source>
</evidence>
<dbReference type="GO" id="GO:0019557">
    <property type="term" value="P:L-histidine catabolic process to glutamate and formate"/>
    <property type="evidence" value="ECO:0007669"/>
    <property type="project" value="UniProtKB-UniPathway"/>
</dbReference>
<comment type="catalytic activity">
    <reaction evidence="5 8">
        <text>L-histidine = trans-urocanate + NH4(+)</text>
        <dbReference type="Rhea" id="RHEA:21232"/>
        <dbReference type="ChEBI" id="CHEBI:17771"/>
        <dbReference type="ChEBI" id="CHEBI:28938"/>
        <dbReference type="ChEBI" id="CHEBI:57595"/>
        <dbReference type="EC" id="4.3.1.3"/>
    </reaction>
</comment>
<dbReference type="NCBIfam" id="TIGR01225">
    <property type="entry name" value="hutH"/>
    <property type="match status" value="1"/>
</dbReference>
<evidence type="ECO:0000256" key="2">
    <source>
        <dbReference type="ARBA" id="ARBA00012994"/>
    </source>
</evidence>